<proteinExistence type="predicted"/>
<dbReference type="EMBL" id="WTXG01000080">
    <property type="protein sequence ID" value="KAI0294129.1"/>
    <property type="molecule type" value="Genomic_DNA"/>
</dbReference>
<organism evidence="2 3">
    <name type="scientific">Multifurca ochricompacta</name>
    <dbReference type="NCBI Taxonomy" id="376703"/>
    <lineage>
        <taxon>Eukaryota</taxon>
        <taxon>Fungi</taxon>
        <taxon>Dikarya</taxon>
        <taxon>Basidiomycota</taxon>
        <taxon>Agaricomycotina</taxon>
        <taxon>Agaricomycetes</taxon>
        <taxon>Russulales</taxon>
        <taxon>Russulaceae</taxon>
        <taxon>Multifurca</taxon>
    </lineage>
</organism>
<comment type="caution">
    <text evidence="2">The sequence shown here is derived from an EMBL/GenBank/DDBJ whole genome shotgun (WGS) entry which is preliminary data.</text>
</comment>
<feature type="repeat" description="TPR" evidence="1">
    <location>
        <begin position="675"/>
        <end position="708"/>
    </location>
</feature>
<dbReference type="SUPFAM" id="SSF48452">
    <property type="entry name" value="TPR-like"/>
    <property type="match status" value="1"/>
</dbReference>
<dbReference type="CDD" id="cd21037">
    <property type="entry name" value="MLKL_NTD"/>
    <property type="match status" value="1"/>
</dbReference>
<protein>
    <submittedName>
        <fullName evidence="2">Uncharacterized protein</fullName>
    </submittedName>
</protein>
<dbReference type="AlphaFoldDB" id="A0AAD4LZ68"/>
<dbReference type="InterPro" id="IPR027417">
    <property type="entry name" value="P-loop_NTPase"/>
</dbReference>
<sequence length="781" mass="87072">MTTPCGYCNIKQIASMAYHGLVGQRPSRWLHKLTGEWGAQGSNHAIESVSFRKTLRRIFHASSRSDQSVSAGLNPISSEPIGEGGGVAMSAIETSLAALKEASSLAGKIPYISPVAGLLLQVLTMRDEVKQHKEEWDIVMRKLGRVASLVVNVGESCQKYNLEEKDLPPGLRSILQSIQSELRGIESALRRNTEVGRVEKVLLRKDLLRKVKQYDGELSNILQTFQVGPSFILPVTHPTHWHQAELVLDVRFALVEARQVLHAGPSGVLISSRRHIFSKPQEPSAPAIFFGRDAELAEILHMIFTGVGSRPARIAILGHGGYGKTTLASAVSLTLKFKNTSGMLDTLLLANQSPHQDNIICLDNFESPWDQAGDIRHSVEKLLSRIAGIHCVTLLITMREELIKAVDYVPLAVTLLAHLSQATSPSILLKEWHLKQTKFIQMGQGHKLSNLEYSIQLSIESGSMKANPSAKDLLGILSMLPDGIHTKQLEIFQEILVDMDLLSCLRILQQCSLINVIGEKYQTHPITRHFCNHQNFISENHIKSLQEFYINLASSESYRAQAQKHAEMALEVNNTKAMLFHLLKSNYMDHSRLVDSIITFTLFHVSIGDHSDRLISQTVEYLQKRQGTTSLLIKCLQRWGKLCFYASDTAQAKHKMQEAEMLCSSSSDKDGALHAAVLTDLSELYLWHGALDEAEASYQKALKLHQIANDAWGQGNDHKGLGDIYLEKRKPAEAEASYKKALEFHKIANSALRQGNDYKGLGETYLQLEKPDELNPHLKWP</sequence>
<dbReference type="SUPFAM" id="SSF52540">
    <property type="entry name" value="P-loop containing nucleoside triphosphate hydrolases"/>
    <property type="match status" value="1"/>
</dbReference>
<dbReference type="PROSITE" id="PS50005">
    <property type="entry name" value="TPR"/>
    <property type="match status" value="1"/>
</dbReference>
<dbReference type="Proteomes" id="UP001203297">
    <property type="component" value="Unassembled WGS sequence"/>
</dbReference>
<gene>
    <name evidence="2" type="ORF">B0F90DRAFT_1670590</name>
</gene>
<keyword evidence="1" id="KW-0802">TPR repeat</keyword>
<dbReference type="InterPro" id="IPR011990">
    <property type="entry name" value="TPR-like_helical_dom_sf"/>
</dbReference>
<dbReference type="Gene3D" id="3.40.50.300">
    <property type="entry name" value="P-loop containing nucleotide triphosphate hydrolases"/>
    <property type="match status" value="1"/>
</dbReference>
<dbReference type="Gene3D" id="1.25.40.10">
    <property type="entry name" value="Tetratricopeptide repeat domain"/>
    <property type="match status" value="1"/>
</dbReference>
<dbReference type="Pfam" id="PF13374">
    <property type="entry name" value="TPR_10"/>
    <property type="match status" value="1"/>
</dbReference>
<evidence type="ECO:0000313" key="2">
    <source>
        <dbReference type="EMBL" id="KAI0294129.1"/>
    </source>
</evidence>
<name>A0AAD4LZ68_9AGAM</name>
<dbReference type="InterPro" id="IPR059179">
    <property type="entry name" value="MLKL-like_MCAfunc"/>
</dbReference>
<reference evidence="2" key="1">
    <citation type="journal article" date="2022" name="New Phytol.">
        <title>Evolutionary transition to the ectomycorrhizal habit in the genomes of a hyperdiverse lineage of mushroom-forming fungi.</title>
        <authorList>
            <person name="Looney B."/>
            <person name="Miyauchi S."/>
            <person name="Morin E."/>
            <person name="Drula E."/>
            <person name="Courty P.E."/>
            <person name="Kohler A."/>
            <person name="Kuo A."/>
            <person name="LaButti K."/>
            <person name="Pangilinan J."/>
            <person name="Lipzen A."/>
            <person name="Riley R."/>
            <person name="Andreopoulos W."/>
            <person name="He G."/>
            <person name="Johnson J."/>
            <person name="Nolan M."/>
            <person name="Tritt A."/>
            <person name="Barry K.W."/>
            <person name="Grigoriev I.V."/>
            <person name="Nagy L.G."/>
            <person name="Hibbett D."/>
            <person name="Henrissat B."/>
            <person name="Matheny P.B."/>
            <person name="Labbe J."/>
            <person name="Martin F.M."/>
        </authorList>
    </citation>
    <scope>NUCLEOTIDE SEQUENCE</scope>
    <source>
        <strain evidence="2">BPL690</strain>
    </source>
</reference>
<dbReference type="InterPro" id="IPR019734">
    <property type="entry name" value="TPR_rpt"/>
</dbReference>
<keyword evidence="3" id="KW-1185">Reference proteome</keyword>
<evidence type="ECO:0000313" key="3">
    <source>
        <dbReference type="Proteomes" id="UP001203297"/>
    </source>
</evidence>
<accession>A0AAD4LZ68</accession>
<dbReference type="SMART" id="SM00028">
    <property type="entry name" value="TPR"/>
    <property type="match status" value="2"/>
</dbReference>
<evidence type="ECO:0000256" key="1">
    <source>
        <dbReference type="PROSITE-ProRule" id="PRU00339"/>
    </source>
</evidence>